<gene>
    <name evidence="3" type="primary">TRMT61A</name>
    <name evidence="3" type="ORF">SNEC2469_LOCUS12121</name>
</gene>
<keyword evidence="4" id="KW-1185">Reference proteome</keyword>
<feature type="transmembrane region" description="Helical" evidence="1">
    <location>
        <begin position="293"/>
        <end position="313"/>
    </location>
</feature>
<evidence type="ECO:0000259" key="2">
    <source>
        <dbReference type="Pfam" id="PF13475"/>
    </source>
</evidence>
<keyword evidence="1" id="KW-0472">Membrane</keyword>
<dbReference type="EMBL" id="CAJNJA010019192">
    <property type="protein sequence ID" value="CAE7440836.1"/>
    <property type="molecule type" value="Genomic_DNA"/>
</dbReference>
<keyword evidence="1" id="KW-0812">Transmembrane</keyword>
<proteinExistence type="predicted"/>
<dbReference type="Pfam" id="PF13475">
    <property type="entry name" value="DUF4116"/>
    <property type="match status" value="1"/>
</dbReference>
<accession>A0A812RGF3</accession>
<feature type="domain" description="DUF4116" evidence="2">
    <location>
        <begin position="147"/>
        <end position="189"/>
    </location>
</feature>
<protein>
    <submittedName>
        <fullName evidence="3">TRMT61A protein</fullName>
    </submittedName>
</protein>
<dbReference type="InterPro" id="IPR025197">
    <property type="entry name" value="DUF4116"/>
</dbReference>
<evidence type="ECO:0000256" key="1">
    <source>
        <dbReference type="SAM" id="Phobius"/>
    </source>
</evidence>
<keyword evidence="1" id="KW-1133">Transmembrane helix</keyword>
<dbReference type="AlphaFoldDB" id="A0A812RGF3"/>
<organism evidence="3 4">
    <name type="scientific">Symbiodinium necroappetens</name>
    <dbReference type="NCBI Taxonomy" id="1628268"/>
    <lineage>
        <taxon>Eukaryota</taxon>
        <taxon>Sar</taxon>
        <taxon>Alveolata</taxon>
        <taxon>Dinophyceae</taxon>
        <taxon>Suessiales</taxon>
        <taxon>Symbiodiniaceae</taxon>
        <taxon>Symbiodinium</taxon>
    </lineage>
</organism>
<evidence type="ECO:0000313" key="3">
    <source>
        <dbReference type="EMBL" id="CAE7440836.1"/>
    </source>
</evidence>
<sequence>MLTPRGYDCLSDPRGGPDVIGAGTRQLTVREAFSGAVVCTLARPVRSEEVKKQIVRSRGIPEPEIRLLAGDRDLFDSEWLTSHEEVLFVRRREEVVAFLAIAKNDPDVGLFGADEWIRDDAECVAAVVAVRGLEFQHAAVQLRDNETLATAAVRSNGLALEFASERLQEHLPLVSTAVLQNYRALRFARGALRSEGVVVRNALRNVLATPIAEGQFGDDSDGQLARQEEVNRLRQLQWEELRELCPEYIDLIDLARSLQRSFSKACSPMCLPMCIGLLSGLPLALVMQPWQRLVILPSVVIPVLLMFCLTWRYDKTGREVILKISSVALRESSPVKRRRFLLAFTCTVRMSTCIFCLVFDAALAALISSIVLGFIYLIA</sequence>
<name>A0A812RGF3_9DINO</name>
<feature type="transmembrane region" description="Helical" evidence="1">
    <location>
        <begin position="354"/>
        <end position="378"/>
    </location>
</feature>
<dbReference type="OrthoDB" id="1925287at2759"/>
<dbReference type="Proteomes" id="UP000601435">
    <property type="component" value="Unassembled WGS sequence"/>
</dbReference>
<evidence type="ECO:0000313" key="4">
    <source>
        <dbReference type="Proteomes" id="UP000601435"/>
    </source>
</evidence>
<comment type="caution">
    <text evidence="3">The sequence shown here is derived from an EMBL/GenBank/DDBJ whole genome shotgun (WGS) entry which is preliminary data.</text>
</comment>
<reference evidence="3" key="1">
    <citation type="submission" date="2021-02" db="EMBL/GenBank/DDBJ databases">
        <authorList>
            <person name="Dougan E. K."/>
            <person name="Rhodes N."/>
            <person name="Thang M."/>
            <person name="Chan C."/>
        </authorList>
    </citation>
    <scope>NUCLEOTIDE SEQUENCE</scope>
</reference>